<dbReference type="EMBL" id="JBHSNS010000007">
    <property type="protein sequence ID" value="MFC5730112.1"/>
    <property type="molecule type" value="Genomic_DNA"/>
</dbReference>
<reference evidence="2" key="1">
    <citation type="journal article" date="2019" name="Int. J. Syst. Evol. Microbiol.">
        <title>The Global Catalogue of Microorganisms (GCM) 10K type strain sequencing project: providing services to taxonomists for standard genome sequencing and annotation.</title>
        <authorList>
            <consortium name="The Broad Institute Genomics Platform"/>
            <consortium name="The Broad Institute Genome Sequencing Center for Infectious Disease"/>
            <person name="Wu L."/>
            <person name="Ma J."/>
        </authorList>
    </citation>
    <scope>NUCLEOTIDE SEQUENCE [LARGE SCALE GENOMIC DNA]</scope>
    <source>
        <strain evidence="2">YIM 94188</strain>
    </source>
</reference>
<evidence type="ECO:0000313" key="2">
    <source>
        <dbReference type="Proteomes" id="UP001596072"/>
    </source>
</evidence>
<organism evidence="1 2">
    <name type="scientific">Nocardioides vastitatis</name>
    <dbReference type="NCBI Taxonomy" id="2568655"/>
    <lineage>
        <taxon>Bacteria</taxon>
        <taxon>Bacillati</taxon>
        <taxon>Actinomycetota</taxon>
        <taxon>Actinomycetes</taxon>
        <taxon>Propionibacteriales</taxon>
        <taxon>Nocardioidaceae</taxon>
        <taxon>Nocardioides</taxon>
    </lineage>
</organism>
<keyword evidence="2" id="KW-1185">Reference proteome</keyword>
<accession>A0ABW0ZIE8</accession>
<dbReference type="RefSeq" id="WP_136431946.1">
    <property type="nucleotide sequence ID" value="NZ_JBHSNS010000007.1"/>
</dbReference>
<protein>
    <recommendedName>
        <fullName evidence="3">DUF559 domain-containing protein</fullName>
    </recommendedName>
</protein>
<sequence>MEVSTVGSVEATLVVANHFLHRGDFTLDQLRERYDPAMDRWPNSLATGLVLRLAEPRIESPGETRTSYFLWRHSLPAPIPQFEVYDGDRFVARLDFALPDHGIWIEFDGKVKYQQHLRPGEDATEAVLREKRREEQIAELTGWRCLRVTWSDLADPARLERRIRDLIASVAAARVNAG</sequence>
<gene>
    <name evidence="1" type="ORF">ACFPQB_14390</name>
</gene>
<dbReference type="Gene3D" id="3.40.960.10">
    <property type="entry name" value="VSR Endonuclease"/>
    <property type="match status" value="1"/>
</dbReference>
<evidence type="ECO:0008006" key="3">
    <source>
        <dbReference type="Google" id="ProtNLM"/>
    </source>
</evidence>
<name>A0ABW0ZIE8_9ACTN</name>
<comment type="caution">
    <text evidence="1">The sequence shown here is derived from an EMBL/GenBank/DDBJ whole genome shotgun (WGS) entry which is preliminary data.</text>
</comment>
<dbReference type="Proteomes" id="UP001596072">
    <property type="component" value="Unassembled WGS sequence"/>
</dbReference>
<proteinExistence type="predicted"/>
<evidence type="ECO:0000313" key="1">
    <source>
        <dbReference type="EMBL" id="MFC5730112.1"/>
    </source>
</evidence>